<dbReference type="Pfam" id="PF00679">
    <property type="entry name" value="EFG_C"/>
    <property type="match status" value="1"/>
</dbReference>
<protein>
    <recommendedName>
        <fullName evidence="5">Elongation factor-like 1</fullName>
    </recommendedName>
</protein>
<evidence type="ECO:0000256" key="4">
    <source>
        <dbReference type="ARBA" id="ARBA00023134"/>
    </source>
</evidence>
<dbReference type="SUPFAM" id="SSF50447">
    <property type="entry name" value="Translation proteins"/>
    <property type="match status" value="1"/>
</dbReference>
<dbReference type="GO" id="GO:0003924">
    <property type="term" value="F:GTPase activity"/>
    <property type="evidence" value="ECO:0007669"/>
    <property type="project" value="InterPro"/>
</dbReference>
<keyword evidence="8" id="KW-1185">Reference proteome</keyword>
<dbReference type="Gene3D" id="3.90.1430.10">
    <property type="entry name" value="Yeast translation eEF2 (G' domain)"/>
    <property type="match status" value="1"/>
</dbReference>
<dbReference type="Gene3D" id="3.30.230.10">
    <property type="match status" value="1"/>
</dbReference>
<organism evidence="7 8">
    <name type="scientific">Gryllus longicercus</name>
    <dbReference type="NCBI Taxonomy" id="2509291"/>
    <lineage>
        <taxon>Eukaryota</taxon>
        <taxon>Metazoa</taxon>
        <taxon>Ecdysozoa</taxon>
        <taxon>Arthropoda</taxon>
        <taxon>Hexapoda</taxon>
        <taxon>Insecta</taxon>
        <taxon>Pterygota</taxon>
        <taxon>Neoptera</taxon>
        <taxon>Polyneoptera</taxon>
        <taxon>Orthoptera</taxon>
        <taxon>Ensifera</taxon>
        <taxon>Gryllidea</taxon>
        <taxon>Grylloidea</taxon>
        <taxon>Gryllidae</taxon>
        <taxon>Gryllinae</taxon>
        <taxon>Gryllus</taxon>
    </lineage>
</organism>
<dbReference type="InterPro" id="IPR056752">
    <property type="entry name" value="EFL1"/>
</dbReference>
<keyword evidence="4" id="KW-0342">GTP-binding</keyword>
<dbReference type="CDD" id="cd16261">
    <property type="entry name" value="EF2_snRNP_III"/>
    <property type="match status" value="1"/>
</dbReference>
<dbReference type="InterPro" id="IPR027417">
    <property type="entry name" value="P-loop_NTPase"/>
</dbReference>
<dbReference type="InterPro" id="IPR014721">
    <property type="entry name" value="Ribsml_uS5_D2-typ_fold_subgr"/>
</dbReference>
<accession>A0AAN9Z3N7</accession>
<dbReference type="AlphaFoldDB" id="A0AAN9Z3N7"/>
<dbReference type="InterPro" id="IPR041095">
    <property type="entry name" value="EFG_II"/>
</dbReference>
<dbReference type="Gene3D" id="3.30.70.870">
    <property type="entry name" value="Elongation Factor G (Translational Gtpase), domain 3"/>
    <property type="match status" value="1"/>
</dbReference>
<dbReference type="NCBIfam" id="TIGR00231">
    <property type="entry name" value="small_GTP"/>
    <property type="match status" value="1"/>
</dbReference>
<dbReference type="SUPFAM" id="SSF54211">
    <property type="entry name" value="Ribosomal protein S5 domain 2-like"/>
    <property type="match status" value="1"/>
</dbReference>
<feature type="domain" description="Tr-type G" evidence="6">
    <location>
        <begin position="17"/>
        <end position="261"/>
    </location>
</feature>
<dbReference type="Proteomes" id="UP001378592">
    <property type="component" value="Unassembled WGS sequence"/>
</dbReference>
<dbReference type="PANTHER" id="PTHR42908">
    <property type="entry name" value="TRANSLATION ELONGATION FACTOR-RELATED"/>
    <property type="match status" value="1"/>
</dbReference>
<dbReference type="FunFam" id="3.40.50.300:FF:000732">
    <property type="entry name" value="Elongation factor like GTPase 1"/>
    <property type="match status" value="1"/>
</dbReference>
<dbReference type="InterPro" id="IPR000640">
    <property type="entry name" value="EFG_V-like"/>
</dbReference>
<dbReference type="GO" id="GO:0005829">
    <property type="term" value="C:cytosol"/>
    <property type="evidence" value="ECO:0007669"/>
    <property type="project" value="TreeGrafter"/>
</dbReference>
<evidence type="ECO:0000313" key="8">
    <source>
        <dbReference type="Proteomes" id="UP001378592"/>
    </source>
</evidence>
<evidence type="ECO:0000313" key="7">
    <source>
        <dbReference type="EMBL" id="KAK7863386.1"/>
    </source>
</evidence>
<dbReference type="Pfam" id="PF25118">
    <property type="entry name" value="EFL1"/>
    <property type="match status" value="1"/>
</dbReference>
<reference evidence="7 8" key="1">
    <citation type="submission" date="2024-03" db="EMBL/GenBank/DDBJ databases">
        <title>The genome assembly and annotation of the cricket Gryllus longicercus Weissman &amp; Gray.</title>
        <authorList>
            <person name="Szrajer S."/>
            <person name="Gray D."/>
            <person name="Ylla G."/>
        </authorList>
    </citation>
    <scope>NUCLEOTIDE SEQUENCE [LARGE SCALE GENOMIC DNA]</scope>
    <source>
        <strain evidence="7">DAG 2021-001</strain>
        <tissue evidence="7">Whole body minus gut</tissue>
    </source>
</reference>
<dbReference type="PRINTS" id="PR00315">
    <property type="entry name" value="ELONGATNFCT"/>
</dbReference>
<dbReference type="CDD" id="cd16268">
    <property type="entry name" value="EF2_II"/>
    <property type="match status" value="1"/>
</dbReference>
<sequence>MRLFDSKKLAELQQNTSNIRNICILAHVDHGKTTLADCLVASNGIISPKMAGKLRYMDSRKDEQERGITMKSSSIALYYCLEGKEFLVNLIDSPGHVDFSSEVSTAVRLCDGAIVVVDVIEGVCPQTQVALKQAWLENIRPVLVLNKIDRLILEMKLSPLDAYVHLTQVLEQVNAVMGELFATEILGRDVVTVKTKTHEQSQMNRDLSEWSTGLEDADDSQLYFSPDHGNVVFASAVDGWAFSVADFASLFASKLGIDESTLKQHLWGDFYFHTKTKQIISGAQEKAKKPLFVQFVLENLWAVYDTIAVRKDKEKLQKILDSLHIKLTARDMRHTDGKVQLQAVLMQWLPVAKAVLSMVCEKLPSPLEISEEKVEKFMCSQTERFDALPSETQALKSSFLRCSPLNDSPVIIFISKMFPVERKCLPQNRQQPLTAEEIAQRREQARQKHAEMMMQTCSLEEKKSIQNLSEADLSMMSTKKDEEQTSPLHLSDDVFIAFARVFSGTVKKGQEVYVLGPKHDPHQALEMLKNGQDINPNLKLKDLKSGQHITKVVIEDLYVLMGRELDEIDCVPAGNVFGIGGLEEHVLKTATLSTTVACPAFTELTLMAVPIVRVAVEPCQPQDLQALIHGLRLLNQADACVQVIVQETGEHVLVTAGEVHLQRCLDDLKERYAKVDINASEPIVPFRETIVVPPSVDMVNEAILDQHNAPKKAPGHEGDAETEALITIHTSNKQSTIKIRAAPLPSDVTTLLENNTQLLKAMDRHFNSNVENTRDSEEMSSEDAHNATLLTERTLKAINNLREELKKAFANAGKEWEGALEQIWSVGPRRCGPNILLNRVPGYKRSSVWEKFNKDNFIDPRAEYDSSFIYGFQLATLAGPLCEEPLMGVCFVVEDWILTSQQDSSEPVGSQPFGPFSGQIMSSVKEGCRRAFQAQPQRLMAAMYTCSIQANAEVLGKMYAVLARRHGRVLHGDVVEGSASFCVEAALPVVESFSFAPEIRKQTSGLASPQLVFSHWEVIEIDPFWTPSTEEEYLHYGEKADSANRARKYMDAVRKRKGLAVEEKIVEFAEKQRTLHRKK</sequence>
<dbReference type="CDD" id="cd04096">
    <property type="entry name" value="eEF2_snRNP_like_C"/>
    <property type="match status" value="1"/>
</dbReference>
<dbReference type="InterPro" id="IPR020568">
    <property type="entry name" value="Ribosomal_Su5_D2-typ_SF"/>
</dbReference>
<dbReference type="FunFam" id="3.30.70.870:FF:000002">
    <property type="entry name" value="Translation elongation factor 2"/>
    <property type="match status" value="1"/>
</dbReference>
<dbReference type="CDD" id="cd01681">
    <property type="entry name" value="aeEF2_snRNP_like_IV"/>
    <property type="match status" value="1"/>
</dbReference>
<evidence type="ECO:0000256" key="5">
    <source>
        <dbReference type="ARBA" id="ARBA00081809"/>
    </source>
</evidence>
<dbReference type="PROSITE" id="PS51722">
    <property type="entry name" value="G_TR_2"/>
    <property type="match status" value="1"/>
</dbReference>
<dbReference type="GO" id="GO:1990904">
    <property type="term" value="C:ribonucleoprotein complex"/>
    <property type="evidence" value="ECO:0007669"/>
    <property type="project" value="TreeGrafter"/>
</dbReference>
<dbReference type="Pfam" id="PF00009">
    <property type="entry name" value="GTP_EFTU"/>
    <property type="match status" value="1"/>
</dbReference>
<dbReference type="InterPro" id="IPR009000">
    <property type="entry name" value="Transl_B-barrel_sf"/>
</dbReference>
<dbReference type="InterPro" id="IPR035647">
    <property type="entry name" value="EFG_III/V"/>
</dbReference>
<keyword evidence="1" id="KW-0690">Ribosome biogenesis</keyword>
<dbReference type="PANTHER" id="PTHR42908:SF3">
    <property type="entry name" value="ELONGATION FACTOR-LIKE GTPASE 1"/>
    <property type="match status" value="1"/>
</dbReference>
<dbReference type="SUPFAM" id="SSF52540">
    <property type="entry name" value="P-loop containing nucleoside triphosphate hydrolases"/>
    <property type="match status" value="1"/>
</dbReference>
<dbReference type="GO" id="GO:0043022">
    <property type="term" value="F:ribosome binding"/>
    <property type="evidence" value="ECO:0007669"/>
    <property type="project" value="TreeGrafter"/>
</dbReference>
<dbReference type="InterPro" id="IPR000795">
    <property type="entry name" value="T_Tr_GTP-bd_dom"/>
</dbReference>
<dbReference type="Gene3D" id="2.40.30.10">
    <property type="entry name" value="Translation factors"/>
    <property type="match status" value="1"/>
</dbReference>
<name>A0AAN9Z3N7_9ORTH</name>
<dbReference type="CDD" id="cd01885">
    <property type="entry name" value="EF2"/>
    <property type="match status" value="1"/>
</dbReference>
<dbReference type="GO" id="GO:0042256">
    <property type="term" value="P:cytosolic ribosome assembly"/>
    <property type="evidence" value="ECO:0007669"/>
    <property type="project" value="UniProtKB-ARBA"/>
</dbReference>
<evidence type="ECO:0000256" key="1">
    <source>
        <dbReference type="ARBA" id="ARBA00022517"/>
    </source>
</evidence>
<dbReference type="Pfam" id="PF14492">
    <property type="entry name" value="EFG_III"/>
    <property type="match status" value="1"/>
</dbReference>
<dbReference type="EMBL" id="JAZDUA010000232">
    <property type="protein sequence ID" value="KAK7863386.1"/>
    <property type="molecule type" value="Genomic_DNA"/>
</dbReference>
<proteinExistence type="predicted"/>
<dbReference type="FunFam" id="3.30.70.240:FF:000006">
    <property type="entry name" value="Elongation factor like GTPase 1"/>
    <property type="match status" value="1"/>
</dbReference>
<comment type="caution">
    <text evidence="7">The sequence shown here is derived from an EMBL/GenBank/DDBJ whole genome shotgun (WGS) entry which is preliminary data.</text>
</comment>
<dbReference type="FunFam" id="3.90.1430.10:FF:000002">
    <property type="entry name" value="Elongation factor like GTPase 1"/>
    <property type="match status" value="1"/>
</dbReference>
<dbReference type="SMART" id="SM00838">
    <property type="entry name" value="EFG_C"/>
    <property type="match status" value="1"/>
</dbReference>
<dbReference type="SUPFAM" id="SSF54980">
    <property type="entry name" value="EF-G C-terminal domain-like"/>
    <property type="match status" value="2"/>
</dbReference>
<dbReference type="InterPro" id="IPR005225">
    <property type="entry name" value="Small_GTP-bd"/>
</dbReference>
<dbReference type="Gene3D" id="3.30.70.240">
    <property type="match status" value="1"/>
</dbReference>
<evidence type="ECO:0000256" key="3">
    <source>
        <dbReference type="ARBA" id="ARBA00022801"/>
    </source>
</evidence>
<keyword evidence="2" id="KW-0547">Nucleotide-binding</keyword>
<evidence type="ECO:0000259" key="6">
    <source>
        <dbReference type="PROSITE" id="PS51722"/>
    </source>
</evidence>
<gene>
    <name evidence="7" type="ORF">R5R35_004350</name>
</gene>
<keyword evidence="3" id="KW-0378">Hydrolase</keyword>
<evidence type="ECO:0000256" key="2">
    <source>
        <dbReference type="ARBA" id="ARBA00022741"/>
    </source>
</evidence>
<dbReference type="GO" id="GO:0005525">
    <property type="term" value="F:GTP binding"/>
    <property type="evidence" value="ECO:0007669"/>
    <property type="project" value="UniProtKB-KW"/>
</dbReference>
<dbReference type="Gene3D" id="3.40.50.300">
    <property type="entry name" value="P-loop containing nucleotide triphosphate hydrolases"/>
    <property type="match status" value="1"/>
</dbReference>